<sequence length="1379" mass="154292">MIWKGYWTPLEMSDVWELREDDHAYHVLKKFRKIKRTTNFALKLVIHFKRELLVAGFWAVLYSFTTFGPSLILKKILEYVENPNSIPTNVAWLYVFGIFAFGVIDNVGTGQALFIGRRICIRMRAIIIGEVYAKALRRKAVAGGDSNLGKKSNSDGEDSNKEKDENEDSQANMGAIINLMAVDAFKVSEICGYLHYFVSASITILVAIWFLYFILSWSAFVGAAAMLVIMPLNYWFSEKFAQYQDELMSVTDQRVQKTNELLTSIRIIKYFAWEDKFAQGVSDIREKELAILKKRYLLWAFGAFIWYFTPLLITVSSFASFTLLQGRELTAPIAFTALSLFNILKFPLDQLAEMLSNVIQSKVSVDRIEQFLNEDETHKYEQLNNDLPRGPNSPYIGFEKANFSWVSSVNSNDSSNIDSSEVMPKRNDFKLRDIDIKFAVGELNVIIGPTGSGKTSLLMALLGEMDLDSGRVYLPSAHSREEVRPDSQTGLTETVAYCSQQAWLLNDTLKNNIIFASEFNEERYKAVIKACALTRDLEILEAGDETEIGEKGINLSGGQKQRISLARAIYSSSRHLILDDCLSAVDSHTALWIYENCLTGPIVQNRTVILVSHNVALTIAQASHVVIMDNGRIKAQGTPAYLASSGALGKDELIMQSASQSASQIATRSASQADLTQLKDKSKPLGGKELADRLKKAKIKANTTDAPSSVSSDDETLEERSQKKKGTLIEDETRSTGTVNKEVYMTYLRSMGNLYWWFVLAFLFCLQPLVGVAQLWWTREWTDSGYSDAAVSMFTSALGLGESNAPGLPVLAPPLKESIEIGINTIRAPEHSTGYYITVYALIGFLLMIVASIKDLTMFMGGLRASRILFHDFLESVLKAKIRFFDSTPVGRLMNRFSKDMEGIDQDLAPVIGGTARCLIQALATAIVITVVTPQFAIAGVFIFLIYWAIGVFYLATSRELKRHDSVTKSPIYQQFGETLVGVSTIRAYGDERRFIRENMKKIDTNNRPFFYMWVSNRWLSFRVDTAAAFVSFCASAFVILNLNHLDSGLAGLSLSYALSFSENVLWIVRLYAMLEMNMNSVERIQEYMKVDSEAPTVTDIRPPSDWPSRGEIEIENLSLRYAADLPLVIKNVTFKVERFNKIGIVGRTGAGKSTIITALFRFIEAETGFIKIDGLDISTLGLFDLRRALAIIPQDPTLFTGTIRSNLDPFSEYNDQQIFEALRRVHLIPNASNPGEVVEVVEGENVNQFLNLDSQVSEGGGNLSQGQRQLMCLARSLLKAPKVLLLDEATASIDYETDAKIQNTIREEFKDTTILTIAHRLRSIIDYDKILVMDAGQAVEYDTPHSLISNPATIFHNMCSKSGEMEALQKLAHEASKA</sequence>
<dbReference type="PROSITE" id="PS50929">
    <property type="entry name" value="ABC_TM1F"/>
    <property type="match status" value="2"/>
</dbReference>
<keyword evidence="4" id="KW-0677">Repeat</keyword>
<evidence type="ECO:0000259" key="12">
    <source>
        <dbReference type="PROSITE" id="PS50893"/>
    </source>
</evidence>
<feature type="domain" description="ABC transmembrane type-1" evidence="13">
    <location>
        <begin position="769"/>
        <end position="1077"/>
    </location>
</feature>
<feature type="transmembrane region" description="Helical" evidence="11">
    <location>
        <begin position="92"/>
        <end position="115"/>
    </location>
</feature>
<dbReference type="PANTHER" id="PTHR24223">
    <property type="entry name" value="ATP-BINDING CASSETTE SUB-FAMILY C"/>
    <property type="match status" value="1"/>
</dbReference>
<dbReference type="CDD" id="cd03369">
    <property type="entry name" value="ABCC_NFT1"/>
    <property type="match status" value="1"/>
</dbReference>
<feature type="compositionally biased region" description="Basic and acidic residues" evidence="10">
    <location>
        <begin position="152"/>
        <end position="164"/>
    </location>
</feature>
<keyword evidence="2" id="KW-0813">Transport</keyword>
<keyword evidence="6" id="KW-0067">ATP-binding</keyword>
<keyword evidence="5" id="KW-0547">Nucleotide-binding</keyword>
<evidence type="ECO:0000313" key="14">
    <source>
        <dbReference type="EMBL" id="ANB15699.1"/>
    </source>
</evidence>
<reference evidence="14 15" key="1">
    <citation type="submission" date="2016-02" db="EMBL/GenBank/DDBJ databases">
        <title>Complete genome sequence and transcriptome regulation of the pentose utilising yeast Sugiyamaella lignohabitans.</title>
        <authorList>
            <person name="Bellasio M."/>
            <person name="Peymann A."/>
            <person name="Valli M."/>
            <person name="Sipitzky M."/>
            <person name="Graf A."/>
            <person name="Sauer M."/>
            <person name="Marx H."/>
            <person name="Mattanovich D."/>
        </authorList>
    </citation>
    <scope>NUCLEOTIDE SEQUENCE [LARGE SCALE GENOMIC DNA]</scope>
    <source>
        <strain evidence="14 15">CBS 10342</strain>
    </source>
</reference>
<evidence type="ECO:0000256" key="5">
    <source>
        <dbReference type="ARBA" id="ARBA00022741"/>
    </source>
</evidence>
<comment type="subcellular location">
    <subcellularLocation>
        <location evidence="1">Membrane</location>
        <topology evidence="1">Multi-pass membrane protein</topology>
    </subcellularLocation>
</comment>
<feature type="region of interest" description="Disordered" evidence="10">
    <location>
        <begin position="699"/>
        <end position="731"/>
    </location>
</feature>
<organism evidence="14 15">
    <name type="scientific">Sugiyamaella lignohabitans</name>
    <dbReference type="NCBI Taxonomy" id="796027"/>
    <lineage>
        <taxon>Eukaryota</taxon>
        <taxon>Fungi</taxon>
        <taxon>Dikarya</taxon>
        <taxon>Ascomycota</taxon>
        <taxon>Saccharomycotina</taxon>
        <taxon>Dipodascomycetes</taxon>
        <taxon>Dipodascales</taxon>
        <taxon>Trichomonascaceae</taxon>
        <taxon>Sugiyamaella</taxon>
    </lineage>
</organism>
<dbReference type="GeneID" id="30035349"/>
<keyword evidence="15" id="KW-1185">Reference proteome</keyword>
<feature type="domain" description="ABC transporter" evidence="12">
    <location>
        <begin position="409"/>
        <end position="655"/>
    </location>
</feature>
<feature type="region of interest" description="Disordered" evidence="10">
    <location>
        <begin position="144"/>
        <end position="168"/>
    </location>
</feature>
<dbReference type="Proteomes" id="UP000189580">
    <property type="component" value="Chromosome b"/>
</dbReference>
<feature type="transmembrane region" description="Helical" evidence="11">
    <location>
        <begin position="936"/>
        <end position="956"/>
    </location>
</feature>
<feature type="domain" description="ABC transporter" evidence="12">
    <location>
        <begin position="1113"/>
        <end position="1361"/>
    </location>
</feature>
<dbReference type="InterPro" id="IPR003593">
    <property type="entry name" value="AAA+_ATPase"/>
</dbReference>
<feature type="transmembrane region" description="Helical" evidence="11">
    <location>
        <begin position="52"/>
        <end position="72"/>
    </location>
</feature>
<evidence type="ECO:0000256" key="7">
    <source>
        <dbReference type="ARBA" id="ARBA00022989"/>
    </source>
</evidence>
<dbReference type="SUPFAM" id="SSF52540">
    <property type="entry name" value="P-loop containing nucleoside triphosphate hydrolases"/>
    <property type="match status" value="2"/>
</dbReference>
<dbReference type="CDD" id="cd18596">
    <property type="entry name" value="ABC_6TM_VMR1_D1_like"/>
    <property type="match status" value="1"/>
</dbReference>
<dbReference type="InterPro" id="IPR027417">
    <property type="entry name" value="P-loop_NTPase"/>
</dbReference>
<evidence type="ECO:0000256" key="11">
    <source>
        <dbReference type="SAM" id="Phobius"/>
    </source>
</evidence>
<evidence type="ECO:0000313" key="15">
    <source>
        <dbReference type="Proteomes" id="UP000189580"/>
    </source>
</evidence>
<evidence type="ECO:0000256" key="2">
    <source>
        <dbReference type="ARBA" id="ARBA00022448"/>
    </source>
</evidence>
<feature type="transmembrane region" description="Helical" evidence="11">
    <location>
        <begin position="1022"/>
        <end position="1043"/>
    </location>
</feature>
<accession>A0A167FTX5</accession>
<feature type="transmembrane region" description="Helical" evidence="11">
    <location>
        <begin position="217"/>
        <end position="236"/>
    </location>
</feature>
<evidence type="ECO:0000256" key="4">
    <source>
        <dbReference type="ARBA" id="ARBA00022737"/>
    </source>
</evidence>
<keyword evidence="3 11" id="KW-0812">Transmembrane</keyword>
<feature type="transmembrane region" description="Helical" evidence="11">
    <location>
        <begin position="296"/>
        <end position="323"/>
    </location>
</feature>
<dbReference type="RefSeq" id="XP_018738176.1">
    <property type="nucleotide sequence ID" value="XM_018880348.1"/>
</dbReference>
<dbReference type="FunFam" id="3.40.50.300:FF:000825">
    <property type="entry name" value="ABC bile acid transporter"/>
    <property type="match status" value="1"/>
</dbReference>
<dbReference type="CDD" id="cd18604">
    <property type="entry name" value="ABC_6TM_VMR1_D2_like"/>
    <property type="match status" value="1"/>
</dbReference>
<dbReference type="FunFam" id="3.40.50.300:FF:000565">
    <property type="entry name" value="ABC bile acid transporter"/>
    <property type="match status" value="1"/>
</dbReference>
<dbReference type="InterPro" id="IPR036640">
    <property type="entry name" value="ABC1_TM_sf"/>
</dbReference>
<dbReference type="Gene3D" id="3.40.50.300">
    <property type="entry name" value="P-loop containing nucleotide triphosphate hydrolases"/>
    <property type="match status" value="2"/>
</dbReference>
<evidence type="ECO:0000256" key="3">
    <source>
        <dbReference type="ARBA" id="ARBA00022692"/>
    </source>
</evidence>
<gene>
    <name evidence="14" type="primary">YBT1</name>
    <name evidence="14" type="ORF">AWJ20_3338</name>
</gene>
<dbReference type="EMBL" id="CP014503">
    <property type="protein sequence ID" value="ANB15699.1"/>
    <property type="molecule type" value="Genomic_DNA"/>
</dbReference>
<evidence type="ECO:0000256" key="8">
    <source>
        <dbReference type="ARBA" id="ARBA00023136"/>
    </source>
</evidence>
<dbReference type="KEGG" id="slb:AWJ20_3338"/>
<feature type="transmembrane region" description="Helical" evidence="11">
    <location>
        <begin position="193"/>
        <end position="211"/>
    </location>
</feature>
<dbReference type="SMART" id="SM00382">
    <property type="entry name" value="AAA"/>
    <property type="match status" value="2"/>
</dbReference>
<dbReference type="SUPFAM" id="SSF90123">
    <property type="entry name" value="ABC transporter transmembrane region"/>
    <property type="match status" value="2"/>
</dbReference>
<dbReference type="GO" id="GO:0140359">
    <property type="term" value="F:ABC-type transporter activity"/>
    <property type="evidence" value="ECO:0007669"/>
    <property type="project" value="InterPro"/>
</dbReference>
<dbReference type="Pfam" id="PF00005">
    <property type="entry name" value="ABC_tran"/>
    <property type="match status" value="2"/>
</dbReference>
<proteinExistence type="predicted"/>
<keyword evidence="8 11" id="KW-0472">Membrane</keyword>
<feature type="domain" description="ABC transmembrane type-1" evidence="13">
    <location>
        <begin position="53"/>
        <end position="360"/>
    </location>
</feature>
<dbReference type="GO" id="GO:0005524">
    <property type="term" value="F:ATP binding"/>
    <property type="evidence" value="ECO:0007669"/>
    <property type="project" value="UniProtKB-KW"/>
</dbReference>
<dbReference type="Pfam" id="PF00664">
    <property type="entry name" value="ABC_membrane"/>
    <property type="match status" value="2"/>
</dbReference>
<feature type="compositionally biased region" description="Polar residues" evidence="10">
    <location>
        <begin position="701"/>
        <end position="711"/>
    </location>
</feature>
<keyword evidence="7 11" id="KW-1133">Transmembrane helix</keyword>
<evidence type="ECO:0000256" key="10">
    <source>
        <dbReference type="SAM" id="MobiDB-lite"/>
    </source>
</evidence>
<dbReference type="InterPro" id="IPR050173">
    <property type="entry name" value="ABC_transporter_C-like"/>
</dbReference>
<feature type="transmembrane region" description="Helical" evidence="11">
    <location>
        <begin position="834"/>
        <end position="853"/>
    </location>
</feature>
<keyword evidence="9" id="KW-0325">Glycoprotein</keyword>
<dbReference type="GO" id="GO:0016887">
    <property type="term" value="F:ATP hydrolysis activity"/>
    <property type="evidence" value="ECO:0007669"/>
    <property type="project" value="InterPro"/>
</dbReference>
<dbReference type="InterPro" id="IPR017871">
    <property type="entry name" value="ABC_transporter-like_CS"/>
</dbReference>
<dbReference type="InterPro" id="IPR011527">
    <property type="entry name" value="ABC1_TM_dom"/>
</dbReference>
<feature type="transmembrane region" description="Helical" evidence="11">
    <location>
        <begin position="754"/>
        <end position="777"/>
    </location>
</feature>
<name>A0A167FTX5_9ASCO</name>
<dbReference type="PROSITE" id="PS50893">
    <property type="entry name" value="ABC_TRANSPORTER_2"/>
    <property type="match status" value="2"/>
</dbReference>
<protein>
    <submittedName>
        <fullName evidence="14">Bile acid-transporting ATPase YBT1</fullName>
    </submittedName>
</protein>
<dbReference type="PROSITE" id="PS00211">
    <property type="entry name" value="ABC_TRANSPORTER_1"/>
    <property type="match status" value="2"/>
</dbReference>
<evidence type="ECO:0000259" key="13">
    <source>
        <dbReference type="PROSITE" id="PS50929"/>
    </source>
</evidence>
<evidence type="ECO:0000256" key="1">
    <source>
        <dbReference type="ARBA" id="ARBA00004141"/>
    </source>
</evidence>
<dbReference type="OrthoDB" id="6500128at2759"/>
<dbReference type="GO" id="GO:0000329">
    <property type="term" value="C:fungal-type vacuole membrane"/>
    <property type="evidence" value="ECO:0007669"/>
    <property type="project" value="TreeGrafter"/>
</dbReference>
<evidence type="ECO:0000256" key="6">
    <source>
        <dbReference type="ARBA" id="ARBA00022840"/>
    </source>
</evidence>
<dbReference type="Gene3D" id="1.20.1560.10">
    <property type="entry name" value="ABC transporter type 1, transmembrane domain"/>
    <property type="match status" value="2"/>
</dbReference>
<dbReference type="CDD" id="cd03250">
    <property type="entry name" value="ABCC_MRP_domain1"/>
    <property type="match status" value="1"/>
</dbReference>
<dbReference type="PANTHER" id="PTHR24223:SF353">
    <property type="entry name" value="ABC TRANSPORTER ATP-BINDING PROTEIN_PERMEASE VMR1-RELATED"/>
    <property type="match status" value="1"/>
</dbReference>
<evidence type="ECO:0000256" key="9">
    <source>
        <dbReference type="ARBA" id="ARBA00023180"/>
    </source>
</evidence>
<dbReference type="InterPro" id="IPR003439">
    <property type="entry name" value="ABC_transporter-like_ATP-bd"/>
</dbReference>